<dbReference type="GO" id="GO:0019288">
    <property type="term" value="P:isopentenyl diphosphate biosynthetic process, methylerythritol 4-phosphate pathway"/>
    <property type="evidence" value="ECO:0007669"/>
    <property type="project" value="InterPro"/>
</dbReference>
<proteinExistence type="inferred from homology"/>
<dbReference type="Gene3D" id="3.40.1010.20">
    <property type="entry name" value="4-hydroxy-3-methylbut-2-enyl diphosphate reductase, catalytic domain"/>
    <property type="match status" value="2"/>
</dbReference>
<keyword evidence="2" id="KW-0004">4Fe-4S</keyword>
<dbReference type="HAMAP" id="MF_00191">
    <property type="entry name" value="IspH"/>
    <property type="match status" value="1"/>
</dbReference>
<dbReference type="GO" id="GO:0051539">
    <property type="term" value="F:4 iron, 4 sulfur cluster binding"/>
    <property type="evidence" value="ECO:0007669"/>
    <property type="project" value="UniProtKB-KW"/>
</dbReference>
<dbReference type="Gene3D" id="3.40.50.11270">
    <property type="match status" value="1"/>
</dbReference>
<dbReference type="Pfam" id="PF02401">
    <property type="entry name" value="LYTB"/>
    <property type="match status" value="1"/>
</dbReference>
<sequence>MEIKVAASAGFCFGVERAVKEVYRLADSPENGRIFTVGSLIHNPHIVRELEGKGVRVISKDDFESVAASAAEGSPCTVVIRTHGVSREISETLAGYAAENPAFRVCDMTCPYVKKIHRIVSENRDRQLIVFGDSHHPEVEGIVSYAEGPAVIISSPEEALSLNFGDTPVIAVAQTTQQTLKWKKCQENLKKVCTNALISDTICRVTEERQEEARKLAGESDIMFVIGGRESSNTAKLCETAKKVLDRTYLIEEPSELENFEFTSFPKVGITAGASTPRGIIQEVVGFMSEQETKVTDEVIGSEDFAGMLEGSLKTLNTGDAITGVVTAVMPGEL</sequence>
<organism evidence="6 7">
    <name type="scientific">Candidatus Colimorpha enterica</name>
    <dbReference type="NCBI Taxonomy" id="3083063"/>
    <lineage>
        <taxon>Bacteria</taxon>
        <taxon>Pseudomonadati</taxon>
        <taxon>Bacteroidota</taxon>
        <taxon>Bacteroidia</taxon>
        <taxon>Bacteroidales</taxon>
        <taxon>Candidatus Colimorpha</taxon>
    </lineage>
</organism>
<dbReference type="Proteomes" id="UP001139365">
    <property type="component" value="Unassembled WGS sequence"/>
</dbReference>
<evidence type="ECO:0000256" key="4">
    <source>
        <dbReference type="ARBA" id="ARBA00023004"/>
    </source>
</evidence>
<keyword evidence="4" id="KW-0408">Iron</keyword>
<keyword evidence="3" id="KW-0479">Metal-binding</keyword>
<dbReference type="PANTHER" id="PTHR30426:SF0">
    <property type="entry name" value="4-HYDROXY-3-METHYLBUT-2-ENYL DIPHOSPHATE REDUCTASE"/>
    <property type="match status" value="1"/>
</dbReference>
<comment type="cofactor">
    <cofactor evidence="1">
        <name>[4Fe-4S] cluster</name>
        <dbReference type="ChEBI" id="CHEBI:49883"/>
    </cofactor>
</comment>
<evidence type="ECO:0000256" key="2">
    <source>
        <dbReference type="ARBA" id="ARBA00022485"/>
    </source>
</evidence>
<reference evidence="6 7" key="1">
    <citation type="submission" date="2022-03" db="EMBL/GenBank/DDBJ databases">
        <title>Metagenome-assembled genomes from swine fecal metagenomes.</title>
        <authorList>
            <person name="Holman D.B."/>
            <person name="Kommadath A."/>
        </authorList>
    </citation>
    <scope>NUCLEOTIDE SEQUENCE [LARGE SCALE GENOMIC DNA]</scope>
    <source>
        <strain evidence="6">SUG147</strain>
    </source>
</reference>
<feature type="non-terminal residue" evidence="6">
    <location>
        <position position="334"/>
    </location>
</feature>
<keyword evidence="6" id="KW-0560">Oxidoreductase</keyword>
<comment type="caution">
    <text evidence="6">The sequence shown here is derived from an EMBL/GenBank/DDBJ whole genome shotgun (WGS) entry which is preliminary data.</text>
</comment>
<dbReference type="PANTHER" id="PTHR30426">
    <property type="entry name" value="4-HYDROXY-3-METHYLBUT-2-ENYL DIPHOSPHATE REDUCTASE"/>
    <property type="match status" value="1"/>
</dbReference>
<evidence type="ECO:0000256" key="5">
    <source>
        <dbReference type="ARBA" id="ARBA00023014"/>
    </source>
</evidence>
<keyword evidence="5" id="KW-0411">Iron-sulfur</keyword>
<evidence type="ECO:0000313" key="6">
    <source>
        <dbReference type="EMBL" id="MCI5755048.1"/>
    </source>
</evidence>
<name>A0AAE3FIC6_9BACT</name>
<dbReference type="EMBL" id="JALEMU010000034">
    <property type="protein sequence ID" value="MCI5755048.1"/>
    <property type="molecule type" value="Genomic_DNA"/>
</dbReference>
<dbReference type="GO" id="GO:0051745">
    <property type="term" value="F:4-hydroxy-3-methylbut-2-enyl diphosphate reductase activity"/>
    <property type="evidence" value="ECO:0007669"/>
    <property type="project" value="UniProtKB-EC"/>
</dbReference>
<dbReference type="AlphaFoldDB" id="A0AAE3FIC6"/>
<accession>A0AAE3FIC6</accession>
<dbReference type="NCBIfam" id="TIGR00216">
    <property type="entry name" value="ispH_lytB"/>
    <property type="match status" value="1"/>
</dbReference>
<dbReference type="InterPro" id="IPR003451">
    <property type="entry name" value="LytB/IspH"/>
</dbReference>
<evidence type="ECO:0000256" key="1">
    <source>
        <dbReference type="ARBA" id="ARBA00001966"/>
    </source>
</evidence>
<gene>
    <name evidence="6" type="primary">ispH</name>
    <name evidence="6" type="ORF">MR241_01995</name>
</gene>
<dbReference type="GO" id="GO:0050992">
    <property type="term" value="P:dimethylallyl diphosphate biosynthetic process"/>
    <property type="evidence" value="ECO:0007669"/>
    <property type="project" value="InterPro"/>
</dbReference>
<evidence type="ECO:0000313" key="7">
    <source>
        <dbReference type="Proteomes" id="UP001139365"/>
    </source>
</evidence>
<dbReference type="CDD" id="cd13944">
    <property type="entry name" value="lytB_ispH"/>
    <property type="match status" value="1"/>
</dbReference>
<dbReference type="EC" id="1.17.7.4" evidence="6"/>
<evidence type="ECO:0000256" key="3">
    <source>
        <dbReference type="ARBA" id="ARBA00022723"/>
    </source>
</evidence>
<protein>
    <submittedName>
        <fullName evidence="6">4-hydroxy-3-methylbut-2-enyl diphosphate reductase</fullName>
        <ecNumber evidence="6">1.17.7.4</ecNumber>
    </submittedName>
</protein>
<dbReference type="GO" id="GO:0046872">
    <property type="term" value="F:metal ion binding"/>
    <property type="evidence" value="ECO:0007669"/>
    <property type="project" value="UniProtKB-KW"/>
</dbReference>